<protein>
    <submittedName>
        <fullName evidence="2">Histidine kinase</fullName>
    </submittedName>
</protein>
<dbReference type="RefSeq" id="WP_035939625.1">
    <property type="nucleotide sequence ID" value="NZ_CADFFX010000026.1"/>
</dbReference>
<dbReference type="PANTHER" id="PTHR33525:SF3">
    <property type="entry name" value="RIBONUCLEASE Y"/>
    <property type="match status" value="1"/>
</dbReference>
<gene>
    <name evidence="2" type="ORF">BG61_37490</name>
</gene>
<keyword evidence="2" id="KW-0418">Kinase</keyword>
<dbReference type="GO" id="GO:0016301">
    <property type="term" value="F:kinase activity"/>
    <property type="evidence" value="ECO:0007669"/>
    <property type="project" value="UniProtKB-KW"/>
</dbReference>
<dbReference type="SUPFAM" id="SSF109604">
    <property type="entry name" value="HD-domain/PDEase-like"/>
    <property type="match status" value="1"/>
</dbReference>
<dbReference type="InterPro" id="IPR052340">
    <property type="entry name" value="RNase_Y/CdgJ"/>
</dbReference>
<accession>A0A069PDH9</accession>
<dbReference type="Pfam" id="PF08668">
    <property type="entry name" value="HDOD"/>
    <property type="match status" value="1"/>
</dbReference>
<dbReference type="STRING" id="60547.GCA_000751215_06426"/>
<evidence type="ECO:0000313" key="3">
    <source>
        <dbReference type="Proteomes" id="UP000027466"/>
    </source>
</evidence>
<evidence type="ECO:0000313" key="2">
    <source>
        <dbReference type="EMBL" id="KDR38743.1"/>
    </source>
</evidence>
<dbReference type="PROSITE" id="PS51833">
    <property type="entry name" value="HDOD"/>
    <property type="match status" value="1"/>
</dbReference>
<proteinExistence type="predicted"/>
<dbReference type="Proteomes" id="UP000027466">
    <property type="component" value="Unassembled WGS sequence"/>
</dbReference>
<dbReference type="InterPro" id="IPR013976">
    <property type="entry name" value="HDOD"/>
</dbReference>
<dbReference type="EMBL" id="JFHC01000077">
    <property type="protein sequence ID" value="KDR38743.1"/>
    <property type="molecule type" value="Genomic_DNA"/>
</dbReference>
<reference evidence="2 3" key="1">
    <citation type="submission" date="2014-03" db="EMBL/GenBank/DDBJ databases">
        <title>Draft Genome Sequences of Four Burkholderia Strains.</title>
        <authorList>
            <person name="Liu X.Y."/>
            <person name="Li C.X."/>
            <person name="Xu J.H."/>
        </authorList>
    </citation>
    <scope>NUCLEOTIDE SEQUENCE [LARGE SCALE GENOMIC DNA]</scope>
    <source>
        <strain evidence="2 3">DSM 50014</strain>
    </source>
</reference>
<dbReference type="AlphaFoldDB" id="A0A069PDH9"/>
<name>A0A069PDH9_9BURK</name>
<keyword evidence="2" id="KW-0808">Transferase</keyword>
<evidence type="ECO:0000259" key="1">
    <source>
        <dbReference type="PROSITE" id="PS51833"/>
    </source>
</evidence>
<dbReference type="PANTHER" id="PTHR33525">
    <property type="match status" value="1"/>
</dbReference>
<organism evidence="2 3">
    <name type="scientific">Caballeronia glathei</name>
    <dbReference type="NCBI Taxonomy" id="60547"/>
    <lineage>
        <taxon>Bacteria</taxon>
        <taxon>Pseudomonadati</taxon>
        <taxon>Pseudomonadota</taxon>
        <taxon>Betaproteobacteria</taxon>
        <taxon>Burkholderiales</taxon>
        <taxon>Burkholderiaceae</taxon>
        <taxon>Caballeronia</taxon>
    </lineage>
</organism>
<dbReference type="Gene3D" id="1.10.3210.10">
    <property type="entry name" value="Hypothetical protein af1432"/>
    <property type="match status" value="1"/>
</dbReference>
<feature type="domain" description="HDOD" evidence="1">
    <location>
        <begin position="23"/>
        <end position="219"/>
    </location>
</feature>
<keyword evidence="3" id="KW-1185">Reference proteome</keyword>
<comment type="caution">
    <text evidence="2">The sequence shown here is derived from an EMBL/GenBank/DDBJ whole genome shotgun (WGS) entry which is preliminary data.</text>
</comment>
<sequence>MASTVKAELLDKLWMRMSERGDFPMLSQALRTTVSAMSDDDLDFTALVQVVLSDFGLTQKVLRLANSAMYMAFGGNITTVTRALMVLGMDAVGHLVVGLKLVDHFHHSAPRRIDAKLELNRTLLSGAVARQITERTDLRSAEEAVVCTLMRQIGKLLVAFYLESEWDQLRRKAASENISDSHACAVLLGVTFEEIGIEAADRWRLPETIRAGMRASDPLAPPDETVPRHVRWLQAVTNYSTEVADALTAQNMGQTGRETLLIDIANRYSGALNTDAETLSAMSLALANEESGEGVMREIGELRANADAIAREGMSAEARIGAGLDDLRSLPSKNALAPVLALASEAVLAGLGLSRTVVFVRQANDEFHARLGLGPNVERMLPALQFAAEFRPDVFHLAISNPVGIFIENARDPRIEARLPRWFKESFGDAQAFVLLPVKANDATVALVYGDWTHAQHVRKITAPEMGALNELTRELSRFFSSADWKEVELI</sequence>